<sequence length="194" mass="20911">MGDALALFHADAGHQSGNDGLASFLEVHSPEVRPGDPLPGYAYSSSVTGGEDDPLELLADEIPPGSQGFILTARDEDEPPVSGQDPPPPLWAVANISPVDVDSLSTAKSGVTVVPYHGPAPTDDFIHRVYFRLYSTERVVPRDRLQNWGALSRWMGEQKLFSRHYDTGDFSEFLTTAVQHVPKAASEMAVPTAA</sequence>
<dbReference type="SUPFAM" id="SSF49777">
    <property type="entry name" value="PEBP-like"/>
    <property type="match status" value="1"/>
</dbReference>
<dbReference type="Gene3D" id="3.90.280.10">
    <property type="entry name" value="PEBP-like"/>
    <property type="match status" value="1"/>
</dbReference>
<evidence type="ECO:0000313" key="2">
    <source>
        <dbReference type="EMBL" id="CAD9166602.1"/>
    </source>
</evidence>
<dbReference type="AlphaFoldDB" id="A0A7S1RHK1"/>
<accession>A0A7S1RHK1</accession>
<feature type="region of interest" description="Disordered" evidence="1">
    <location>
        <begin position="32"/>
        <end position="52"/>
    </location>
</feature>
<gene>
    <name evidence="2" type="ORF">ACAT0790_LOCUS43370</name>
</gene>
<dbReference type="InterPro" id="IPR036610">
    <property type="entry name" value="PEBP-like_sf"/>
</dbReference>
<proteinExistence type="predicted"/>
<organism evidence="2">
    <name type="scientific">Alexandrium catenella</name>
    <name type="common">Red tide dinoflagellate</name>
    <name type="synonym">Gonyaulax catenella</name>
    <dbReference type="NCBI Taxonomy" id="2925"/>
    <lineage>
        <taxon>Eukaryota</taxon>
        <taxon>Sar</taxon>
        <taxon>Alveolata</taxon>
        <taxon>Dinophyceae</taxon>
        <taxon>Gonyaulacales</taxon>
        <taxon>Pyrocystaceae</taxon>
        <taxon>Alexandrium</taxon>
    </lineage>
</organism>
<reference evidence="2" key="1">
    <citation type="submission" date="2021-01" db="EMBL/GenBank/DDBJ databases">
        <authorList>
            <person name="Corre E."/>
            <person name="Pelletier E."/>
            <person name="Niang G."/>
            <person name="Scheremetjew M."/>
            <person name="Finn R."/>
            <person name="Kale V."/>
            <person name="Holt S."/>
            <person name="Cochrane G."/>
            <person name="Meng A."/>
            <person name="Brown T."/>
            <person name="Cohen L."/>
        </authorList>
    </citation>
    <scope>NUCLEOTIDE SEQUENCE</scope>
    <source>
        <strain evidence="2">OF101</strain>
    </source>
</reference>
<name>A0A7S1RHK1_ALECA</name>
<dbReference type="Pfam" id="PF01161">
    <property type="entry name" value="PBP"/>
    <property type="match status" value="1"/>
</dbReference>
<dbReference type="InterPro" id="IPR008914">
    <property type="entry name" value="PEBP"/>
</dbReference>
<protein>
    <recommendedName>
        <fullName evidence="3">Phosphatidylethanolamine-binding protein</fullName>
    </recommendedName>
</protein>
<dbReference type="EMBL" id="HBGE01072443">
    <property type="protein sequence ID" value="CAD9166602.1"/>
    <property type="molecule type" value="Transcribed_RNA"/>
</dbReference>
<evidence type="ECO:0008006" key="3">
    <source>
        <dbReference type="Google" id="ProtNLM"/>
    </source>
</evidence>
<evidence type="ECO:0000256" key="1">
    <source>
        <dbReference type="SAM" id="MobiDB-lite"/>
    </source>
</evidence>